<dbReference type="RefSeq" id="WP_010894435.1">
    <property type="nucleotide sequence ID" value="NC_002488.3"/>
</dbReference>
<accession>Q9PC08</accession>
<gene>
    <name evidence="1" type="ordered locus">XF_1977</name>
</gene>
<dbReference type="Proteomes" id="UP000000812">
    <property type="component" value="Chromosome"/>
</dbReference>
<evidence type="ECO:0000313" key="1">
    <source>
        <dbReference type="EMBL" id="AAF84779.1"/>
    </source>
</evidence>
<organism evidence="1 2">
    <name type="scientific">Xylella fastidiosa (strain 9a5c)</name>
    <dbReference type="NCBI Taxonomy" id="160492"/>
    <lineage>
        <taxon>Bacteria</taxon>
        <taxon>Pseudomonadati</taxon>
        <taxon>Pseudomonadota</taxon>
        <taxon>Gammaproteobacteria</taxon>
        <taxon>Lysobacterales</taxon>
        <taxon>Lysobacteraceae</taxon>
        <taxon>Xylella</taxon>
    </lineage>
</organism>
<dbReference type="PIR" id="E82614">
    <property type="entry name" value="E82614"/>
</dbReference>
<protein>
    <submittedName>
        <fullName evidence="1">Uncharacterized protein</fullName>
    </submittedName>
</protein>
<dbReference type="HOGENOM" id="CLU_1602071_0_0_6"/>
<dbReference type="EMBL" id="AE003849">
    <property type="protein sequence ID" value="AAF84779.1"/>
    <property type="molecule type" value="Genomic_DNA"/>
</dbReference>
<name>Q9PC08_XYLFA</name>
<reference evidence="1 2" key="1">
    <citation type="journal article" date="2000" name="Nature">
        <title>The genome sequence of the plant pathogen Xylella fastidiosa.</title>
        <authorList>
            <person name="Simpson A.J."/>
            <person name="Reinach F.C."/>
            <person name="Arruda P."/>
            <person name="Abreu F.A."/>
            <person name="Acencio M."/>
            <person name="Alvarenga R."/>
            <person name="Alves L.M."/>
            <person name="Araya J.E."/>
            <person name="Baia G.S."/>
            <person name="Baptista C.S."/>
            <person name="Barros M.H."/>
            <person name="Bonaccorsi E.D."/>
            <person name="Bordin S."/>
            <person name="Bove J.M."/>
            <person name="Briones M.R."/>
            <person name="Bueno M.R."/>
            <person name="Camargo A.A."/>
            <person name="Camargo L.E."/>
            <person name="Carraro D.M."/>
            <person name="Carrer H."/>
            <person name="Colauto N.B."/>
            <person name="Colombo C."/>
            <person name="Costa F.F."/>
            <person name="Costa M.C."/>
            <person name="Costa-Neto C.M."/>
            <person name="Coutinho L.L."/>
            <person name="Cristofani M."/>
            <person name="Dias-Neto E."/>
            <person name="Docena C."/>
            <person name="El-Dorry H."/>
            <person name="Facincani A.P."/>
            <person name="Ferreira A.J."/>
            <person name="Ferreira V.C."/>
            <person name="Ferro J.A."/>
            <person name="Fraga J.S."/>
            <person name="Franca S.C."/>
            <person name="Franco M.C."/>
            <person name="Frohme M."/>
            <person name="Furlan L.R."/>
            <person name="Garnier M."/>
            <person name="Goldman G.H."/>
            <person name="Goldman M.H."/>
            <person name="Gomes S.L."/>
            <person name="Gruber A."/>
            <person name="Ho P.L."/>
            <person name="Hoheisel J.D."/>
            <person name="Junqueira M.L."/>
            <person name="Kemper E.L."/>
            <person name="Kitajima J.P."/>
            <person name="Krieger J.E."/>
            <person name="Kuramae E.E."/>
            <person name="Laigret F."/>
            <person name="Lambais M.R."/>
            <person name="Leite L.C."/>
            <person name="Lemos E.G."/>
            <person name="Lemos M.V."/>
            <person name="Lopes S.A."/>
            <person name="Lopes C.R."/>
            <person name="Machado J.A."/>
            <person name="Machado M.A."/>
            <person name="Madeira A.M."/>
            <person name="Madeira H.M."/>
            <person name="Marino C.L."/>
            <person name="Marques M.V."/>
            <person name="Martins E.A."/>
            <person name="Martins E.M."/>
            <person name="Matsukuma A.Y."/>
            <person name="Menck C.F."/>
            <person name="Miracca E.C."/>
            <person name="Miyaki C.Y."/>
            <person name="Monteriro-Vitorello C.B."/>
            <person name="Moon D.H."/>
            <person name="Nagai M.A."/>
            <person name="Nascimento A.L."/>
            <person name="Netto L.E."/>
            <person name="Nhani A.Jr."/>
            <person name="Nobrega F.G."/>
            <person name="Nunes L.R."/>
            <person name="Oliveira M.A."/>
            <person name="de Oliveira M.C."/>
            <person name="de Oliveira R.C."/>
            <person name="Palmieri D.A."/>
            <person name="Paris A."/>
            <person name="Peixoto B.R."/>
            <person name="Pereira G.A."/>
            <person name="Pereira H.A.Jr."/>
            <person name="Pesquero J.B."/>
            <person name="Quaggio R.B."/>
            <person name="Roberto P.G."/>
            <person name="Rodrigues V."/>
            <person name="de M Rosa A.J."/>
            <person name="de Rosa V.E.Jr."/>
            <person name="de Sa R.G."/>
            <person name="Santelli R.V."/>
            <person name="Sawasaki H.E."/>
            <person name="da Silva A.C."/>
            <person name="da Silva A.M."/>
            <person name="da Silva F.R."/>
            <person name="da Silva W.A.Jr."/>
            <person name="da Silveira J.F."/>
            <person name="Silvestri M.L."/>
            <person name="Siqueira W.J."/>
            <person name="de Souza A.A."/>
            <person name="de Souza A.P."/>
            <person name="Terenzi M.F."/>
            <person name="Truffi D."/>
            <person name="Tsai S.M."/>
            <person name="Tsuhako M.H."/>
            <person name="Vallada H."/>
            <person name="Van Sluys M.A."/>
            <person name="Verjovski-Almeida S."/>
            <person name="Vettore A.L."/>
            <person name="Zago M.A."/>
            <person name="Zatz M."/>
            <person name="Meidanis J."/>
            <person name="Setubal J.C."/>
        </authorList>
    </citation>
    <scope>NUCLEOTIDE SEQUENCE [LARGE SCALE GENOMIC DNA]</scope>
    <source>
        <strain evidence="1 2">9a5c</strain>
    </source>
</reference>
<dbReference type="STRING" id="160492.XF_1977"/>
<dbReference type="AlphaFoldDB" id="Q9PC08"/>
<sequence>MGLYLIRPWERLAHERALPSSTALSSGELWTLSDVLSHCPQRNSHVTLSKRNGIHKVPDPSYDLYHNAILIELKFCLVTNVLLWLTLRQHAILFPRHHKFSGTVSMKIECIGLKCAQPFYNANLKKASALLVRFQSQQLRETRVFSFSGFLTPSMRFESKFLEKPV</sequence>
<evidence type="ECO:0000313" key="2">
    <source>
        <dbReference type="Proteomes" id="UP000000812"/>
    </source>
</evidence>
<dbReference type="KEGG" id="xfa:XF_1977"/>
<proteinExistence type="predicted"/>